<accession>A0ACD4ZIR0</accession>
<protein>
    <submittedName>
        <fullName evidence="1">Scr1 family TA system antitoxin-like transcriptional regulator</fullName>
    </submittedName>
</protein>
<sequence>MTFEPEQLGQSRTDLAEKLRELRKRAGLTGDRLARRCNMSQSQISKFETGKKTPKLVDVERILRALDAPPELVTEVTALARIANTEWQDKRSSWRRGMEKRQTELASLESEATELRYFLPAMITGLLATPEYIRASLSHTPGDPSKTITRKLERQAVLYDTTKTFGRSLIDLVSIIDGLRGRGVGFKVLTGALSAVDTTSADGRPLFFQIIAAMAEFERSLIKDRTKAGLAAAKAQGRTGGRPTVITDDLLTVAKARKAKGESVNAIAKALGVSRATLYRHLPDQEKL</sequence>
<evidence type="ECO:0000313" key="2">
    <source>
        <dbReference type="Proteomes" id="UP001348369"/>
    </source>
</evidence>
<name>A0ACD4ZIR0_9ACTN</name>
<reference evidence="1" key="1">
    <citation type="submission" date="2022-10" db="EMBL/GenBank/DDBJ databases">
        <title>The complete genomes of actinobacterial strains from the NBC collection.</title>
        <authorList>
            <person name="Joergensen T.S."/>
            <person name="Alvarez Arevalo M."/>
            <person name="Sterndorff E.B."/>
            <person name="Faurdal D."/>
            <person name="Vuksanovic O."/>
            <person name="Mourched A.-S."/>
            <person name="Charusanti P."/>
            <person name="Shaw S."/>
            <person name="Blin K."/>
            <person name="Weber T."/>
        </authorList>
    </citation>
    <scope>NUCLEOTIDE SEQUENCE</scope>
    <source>
        <strain evidence="1">NBC 01771</strain>
    </source>
</reference>
<keyword evidence="2" id="KW-1185">Reference proteome</keyword>
<dbReference type="Proteomes" id="UP001348369">
    <property type="component" value="Chromosome"/>
</dbReference>
<proteinExistence type="predicted"/>
<organism evidence="1 2">
    <name type="scientific">Streptomyces scopuliridis</name>
    <dbReference type="NCBI Taxonomy" id="452529"/>
    <lineage>
        <taxon>Bacteria</taxon>
        <taxon>Bacillati</taxon>
        <taxon>Actinomycetota</taxon>
        <taxon>Actinomycetes</taxon>
        <taxon>Kitasatosporales</taxon>
        <taxon>Streptomycetaceae</taxon>
        <taxon>Streptomyces</taxon>
    </lineage>
</organism>
<evidence type="ECO:0000313" key="1">
    <source>
        <dbReference type="EMBL" id="WSB98258.1"/>
    </source>
</evidence>
<dbReference type="EMBL" id="CP109109">
    <property type="protein sequence ID" value="WSB98258.1"/>
    <property type="molecule type" value="Genomic_DNA"/>
</dbReference>
<gene>
    <name evidence="1" type="ORF">OG835_15320</name>
</gene>